<comment type="similarity">
    <text evidence="2">Belongs to the CpsC/CapA family.</text>
</comment>
<keyword evidence="7 9" id="KW-0472">Membrane</keyword>
<keyword evidence="6 9" id="KW-1133">Transmembrane helix</keyword>
<evidence type="ECO:0000313" key="12">
    <source>
        <dbReference type="Proteomes" id="UP001174037"/>
    </source>
</evidence>
<feature type="domain" description="Polysaccharide chain length determinant N-terminal" evidence="10">
    <location>
        <begin position="4"/>
        <end position="95"/>
    </location>
</feature>
<dbReference type="Proteomes" id="UP001174037">
    <property type="component" value="Unassembled WGS sequence"/>
</dbReference>
<evidence type="ECO:0000256" key="4">
    <source>
        <dbReference type="ARBA" id="ARBA00022692"/>
    </source>
</evidence>
<feature type="transmembrane region" description="Helical" evidence="9">
    <location>
        <begin position="178"/>
        <end position="199"/>
    </location>
</feature>
<accession>A0AAW7AM02</accession>
<dbReference type="GO" id="GO:0005886">
    <property type="term" value="C:plasma membrane"/>
    <property type="evidence" value="ECO:0007669"/>
    <property type="project" value="UniProtKB-SubCell"/>
</dbReference>
<keyword evidence="4 9" id="KW-0812">Transmembrane</keyword>
<keyword evidence="5" id="KW-0972">Capsule biogenesis/degradation</keyword>
<dbReference type="Pfam" id="PF02706">
    <property type="entry name" value="Wzz"/>
    <property type="match status" value="1"/>
</dbReference>
<dbReference type="GO" id="GO:0000271">
    <property type="term" value="P:polysaccharide biosynthetic process"/>
    <property type="evidence" value="ECO:0007669"/>
    <property type="project" value="UniProtKB-KW"/>
</dbReference>
<evidence type="ECO:0000256" key="2">
    <source>
        <dbReference type="ARBA" id="ARBA00006683"/>
    </source>
</evidence>
<keyword evidence="3" id="KW-1003">Cell membrane</keyword>
<dbReference type="GO" id="GO:0004713">
    <property type="term" value="F:protein tyrosine kinase activity"/>
    <property type="evidence" value="ECO:0007669"/>
    <property type="project" value="TreeGrafter"/>
</dbReference>
<evidence type="ECO:0000256" key="3">
    <source>
        <dbReference type="ARBA" id="ARBA00022475"/>
    </source>
</evidence>
<proteinExistence type="inferred from homology"/>
<evidence type="ECO:0000256" key="7">
    <source>
        <dbReference type="ARBA" id="ARBA00023136"/>
    </source>
</evidence>
<dbReference type="AlphaFoldDB" id="A0AAW7AM02"/>
<dbReference type="RefSeq" id="WP_069832345.1">
    <property type="nucleotide sequence ID" value="NZ_JARGCK010000019.1"/>
</dbReference>
<dbReference type="EMBL" id="JARGCK010000019">
    <property type="protein sequence ID" value="MDK9867004.1"/>
    <property type="molecule type" value="Genomic_DNA"/>
</dbReference>
<comment type="subcellular location">
    <subcellularLocation>
        <location evidence="1">Cell membrane</location>
        <topology evidence="1">Multi-pass membrane protein</topology>
    </subcellularLocation>
</comment>
<evidence type="ECO:0000256" key="8">
    <source>
        <dbReference type="ARBA" id="ARBA00023169"/>
    </source>
</evidence>
<organism evidence="11 12">
    <name type="scientific">Staphylococcus equorum</name>
    <dbReference type="NCBI Taxonomy" id="246432"/>
    <lineage>
        <taxon>Bacteria</taxon>
        <taxon>Bacillati</taxon>
        <taxon>Bacillota</taxon>
        <taxon>Bacilli</taxon>
        <taxon>Bacillales</taxon>
        <taxon>Staphylococcaceae</taxon>
        <taxon>Staphylococcus</taxon>
    </lineage>
</organism>
<keyword evidence="8" id="KW-0270">Exopolysaccharide synthesis</keyword>
<feature type="transmembrane region" description="Helical" evidence="9">
    <location>
        <begin position="20"/>
        <end position="40"/>
    </location>
</feature>
<dbReference type="PANTHER" id="PTHR32309">
    <property type="entry name" value="TYROSINE-PROTEIN KINASE"/>
    <property type="match status" value="1"/>
</dbReference>
<comment type="caution">
    <text evidence="11">The sequence shown here is derived from an EMBL/GenBank/DDBJ whole genome shotgun (WGS) entry which is preliminary data.</text>
</comment>
<evidence type="ECO:0000256" key="1">
    <source>
        <dbReference type="ARBA" id="ARBA00004651"/>
    </source>
</evidence>
<reference evidence="11" key="2">
    <citation type="submission" date="2023-03" db="EMBL/GenBank/DDBJ databases">
        <authorList>
            <person name="Vazquez L."/>
            <person name="Rodriguez J."/>
            <person name="Mayo B."/>
            <person name="Florez A.B."/>
        </authorList>
    </citation>
    <scope>NUCLEOTIDE SEQUENCE</scope>
    <source>
        <strain evidence="11">5A3I</strain>
    </source>
</reference>
<protein>
    <submittedName>
        <fullName evidence="11">Wzz/FepE/Etk N-terminal domain-containing protein</fullName>
    </submittedName>
</protein>
<sequence>MKRNITFREIVKLIKENVLLIGLIVFIFGLISFVISQFVITPQYEATSKVIINQKKDRQENLYDNPNEVQTNIQLIKTYSDIIGSDEIKSKAIKQANINGSNEMEKGISITSEENSQIIKINVINKDPKIAVNLANKIAELSKAEIKKVMGIDNLSILSKSTNNQVTSPSLPNKPLNIIVGLFIGLILSLLIIFIRYLINNKIKTEKEVEDLLSLPTIGKINDLGGKKNE</sequence>
<dbReference type="InterPro" id="IPR003856">
    <property type="entry name" value="LPS_length_determ_N"/>
</dbReference>
<name>A0AAW7AM02_9STAP</name>
<evidence type="ECO:0000313" key="11">
    <source>
        <dbReference type="EMBL" id="MDK9867004.1"/>
    </source>
</evidence>
<reference evidence="11" key="1">
    <citation type="journal article" date="2023" name="Int. J. Mol. Sci.">
        <title>Antibiotic Resistance/Susceptibility Profiles of Staphylococcus equorum Strains from Cheese, and Genome Analysis for Antibiotic Resistance Genes.</title>
        <authorList>
            <person name="Vazquez L."/>
            <person name="Srednik M.E."/>
            <person name="Rodriguez J."/>
            <person name="Florez A.B."/>
            <person name="Mayo B."/>
        </authorList>
    </citation>
    <scope>NUCLEOTIDE SEQUENCE</scope>
    <source>
        <strain evidence="11">5A3I</strain>
    </source>
</reference>
<evidence type="ECO:0000256" key="5">
    <source>
        <dbReference type="ARBA" id="ARBA00022903"/>
    </source>
</evidence>
<evidence type="ECO:0000256" key="6">
    <source>
        <dbReference type="ARBA" id="ARBA00022989"/>
    </source>
</evidence>
<dbReference type="InterPro" id="IPR050445">
    <property type="entry name" value="Bact_polysacc_biosynth/exp"/>
</dbReference>
<evidence type="ECO:0000256" key="9">
    <source>
        <dbReference type="SAM" id="Phobius"/>
    </source>
</evidence>
<evidence type="ECO:0000259" key="10">
    <source>
        <dbReference type="Pfam" id="PF02706"/>
    </source>
</evidence>
<dbReference type="PANTHER" id="PTHR32309:SF13">
    <property type="entry name" value="FERRIC ENTEROBACTIN TRANSPORT PROTEIN FEPE"/>
    <property type="match status" value="1"/>
</dbReference>
<gene>
    <name evidence="11" type="ORF">P1A27_13820</name>
</gene>